<evidence type="ECO:0008006" key="4">
    <source>
        <dbReference type="Google" id="ProtNLM"/>
    </source>
</evidence>
<keyword evidence="3" id="KW-1185">Reference proteome</keyword>
<gene>
    <name evidence="2" type="ORF">GGD88_003353</name>
</gene>
<dbReference type="PROSITE" id="PS51257">
    <property type="entry name" value="PROKAR_LIPOPROTEIN"/>
    <property type="match status" value="1"/>
</dbReference>
<sequence length="63" mass="6136">MTRITMIAIVALALSGCIPAVATGALMGAAGLYCAGTSGAGKQMARDRLTGGRPLIACPGADT</sequence>
<proteinExistence type="predicted"/>
<dbReference type="AlphaFoldDB" id="A0A7W6S2B3"/>
<reference evidence="2 3" key="1">
    <citation type="submission" date="2020-08" db="EMBL/GenBank/DDBJ databases">
        <title>Genome sequencing of Purple Non-Sulfur Bacteria from various extreme environments.</title>
        <authorList>
            <person name="Mayer M."/>
        </authorList>
    </citation>
    <scope>NUCLEOTIDE SEQUENCE [LARGE SCALE GENOMIC DNA]</scope>
    <source>
        <strain evidence="2 3">JA135</strain>
    </source>
</reference>
<dbReference type="RefSeq" id="WP_221237200.1">
    <property type="nucleotide sequence ID" value="NZ_JACIGI010000043.1"/>
</dbReference>
<comment type="caution">
    <text evidence="2">The sequence shown here is derived from an EMBL/GenBank/DDBJ whole genome shotgun (WGS) entry which is preliminary data.</text>
</comment>
<evidence type="ECO:0000313" key="3">
    <source>
        <dbReference type="Proteomes" id="UP000555728"/>
    </source>
</evidence>
<accession>A0A7W6S2B3</accession>
<feature type="signal peptide" evidence="1">
    <location>
        <begin position="1"/>
        <end position="22"/>
    </location>
</feature>
<evidence type="ECO:0000313" key="2">
    <source>
        <dbReference type="EMBL" id="MBB4287601.1"/>
    </source>
</evidence>
<keyword evidence="1" id="KW-0732">Signal</keyword>
<protein>
    <recommendedName>
        <fullName evidence="4">Lipoprotein</fullName>
    </recommendedName>
</protein>
<organism evidence="2 3">
    <name type="scientific">Roseospira goensis</name>
    <dbReference type="NCBI Taxonomy" id="391922"/>
    <lineage>
        <taxon>Bacteria</taxon>
        <taxon>Pseudomonadati</taxon>
        <taxon>Pseudomonadota</taxon>
        <taxon>Alphaproteobacteria</taxon>
        <taxon>Rhodospirillales</taxon>
        <taxon>Rhodospirillaceae</taxon>
        <taxon>Roseospira</taxon>
    </lineage>
</organism>
<feature type="non-terminal residue" evidence="2">
    <location>
        <position position="63"/>
    </location>
</feature>
<dbReference type="Proteomes" id="UP000555728">
    <property type="component" value="Unassembled WGS sequence"/>
</dbReference>
<feature type="chain" id="PRO_5030882387" description="Lipoprotein" evidence="1">
    <location>
        <begin position="23"/>
        <end position="63"/>
    </location>
</feature>
<dbReference type="EMBL" id="JACIGI010000043">
    <property type="protein sequence ID" value="MBB4287601.1"/>
    <property type="molecule type" value="Genomic_DNA"/>
</dbReference>
<name>A0A7W6S2B3_9PROT</name>
<evidence type="ECO:0000256" key="1">
    <source>
        <dbReference type="SAM" id="SignalP"/>
    </source>
</evidence>